<feature type="chain" id="PRO_5041641515" evidence="1">
    <location>
        <begin position="29"/>
        <end position="92"/>
    </location>
</feature>
<feature type="signal peptide" evidence="1">
    <location>
        <begin position="1"/>
        <end position="28"/>
    </location>
</feature>
<dbReference type="Proteomes" id="UP000050792">
    <property type="component" value="Unassembled WGS sequence"/>
</dbReference>
<dbReference type="WBParaSite" id="SRDH1_41350.1">
    <property type="protein sequence ID" value="SRDH1_41350.1"/>
    <property type="gene ID" value="SRDH1_41350"/>
</dbReference>
<proteinExistence type="predicted"/>
<keyword evidence="1" id="KW-0732">Signal</keyword>
<dbReference type="AlphaFoldDB" id="A0AA85FAA8"/>
<evidence type="ECO:0000256" key="1">
    <source>
        <dbReference type="SAM" id="SignalP"/>
    </source>
</evidence>
<reference evidence="3" key="2">
    <citation type="submission" date="2023-11" db="UniProtKB">
        <authorList>
            <consortium name="WormBaseParasite"/>
        </authorList>
    </citation>
    <scope>IDENTIFICATION</scope>
</reference>
<organism evidence="2 3">
    <name type="scientific">Schistosoma rodhaini</name>
    <dbReference type="NCBI Taxonomy" id="6188"/>
    <lineage>
        <taxon>Eukaryota</taxon>
        <taxon>Metazoa</taxon>
        <taxon>Spiralia</taxon>
        <taxon>Lophotrochozoa</taxon>
        <taxon>Platyhelminthes</taxon>
        <taxon>Trematoda</taxon>
        <taxon>Digenea</taxon>
        <taxon>Strigeidida</taxon>
        <taxon>Schistosomatoidea</taxon>
        <taxon>Schistosomatidae</taxon>
        <taxon>Schistosoma</taxon>
    </lineage>
</organism>
<evidence type="ECO:0000313" key="3">
    <source>
        <dbReference type="WBParaSite" id="SRDH1_41350.1"/>
    </source>
</evidence>
<keyword evidence="2" id="KW-1185">Reference proteome</keyword>
<protein>
    <submittedName>
        <fullName evidence="3">Uncharacterized protein</fullName>
    </submittedName>
</protein>
<evidence type="ECO:0000313" key="2">
    <source>
        <dbReference type="Proteomes" id="UP000050792"/>
    </source>
</evidence>
<reference evidence="2" key="1">
    <citation type="submission" date="2022-06" db="EMBL/GenBank/DDBJ databases">
        <authorList>
            <person name="Berger JAMES D."/>
            <person name="Berger JAMES D."/>
        </authorList>
    </citation>
    <scope>NUCLEOTIDE SEQUENCE [LARGE SCALE GENOMIC DNA]</scope>
</reference>
<sequence length="92" mass="10374">MVESLHIIMKTIFIVSLAVCFFAVQTECNPKPAMNNLFLEAIKTFGNLKTCATKGNGLMEDYIKEDDLGQKTSEVLSILLQRLNKRIARYCS</sequence>
<accession>A0AA85FAA8</accession>
<name>A0AA85FAA8_9TREM</name>